<dbReference type="GO" id="GO:0005524">
    <property type="term" value="F:ATP binding"/>
    <property type="evidence" value="ECO:0007669"/>
    <property type="project" value="UniProtKB-UniRule"/>
</dbReference>
<gene>
    <name evidence="9" type="primary">bioD</name>
    <name evidence="10" type="ordered locus">Ppro_1176</name>
</gene>
<proteinExistence type="inferred from homology"/>
<comment type="subcellular location">
    <subcellularLocation>
        <location evidence="9">Cytoplasm</location>
    </subcellularLocation>
</comment>
<comment type="pathway">
    <text evidence="9">Cofactor biosynthesis; biotin biosynthesis; biotin from 7,8-diaminononanoate: step 1/2.</text>
</comment>
<dbReference type="AlphaFoldDB" id="A1AN78"/>
<keyword evidence="4 9" id="KW-0547">Nucleotide-binding</keyword>
<dbReference type="PANTHER" id="PTHR43210">
    <property type="entry name" value="DETHIOBIOTIN SYNTHETASE"/>
    <property type="match status" value="1"/>
</dbReference>
<dbReference type="HOGENOM" id="CLU_072551_3_1_7"/>
<feature type="binding site" evidence="9">
    <location>
        <position position="55"/>
    </location>
    <ligand>
        <name>Mg(2+)</name>
        <dbReference type="ChEBI" id="CHEBI:18420"/>
    </ligand>
</feature>
<comment type="catalytic activity">
    <reaction evidence="8">
        <text>(7R,8S)-8-amino-7-(carboxyamino)nonanoate + ATP = (4R,5S)-dethiobiotin + ADP + phosphate + H(+)</text>
        <dbReference type="Rhea" id="RHEA:63684"/>
        <dbReference type="ChEBI" id="CHEBI:15378"/>
        <dbReference type="ChEBI" id="CHEBI:30616"/>
        <dbReference type="ChEBI" id="CHEBI:43474"/>
        <dbReference type="ChEBI" id="CHEBI:149470"/>
        <dbReference type="ChEBI" id="CHEBI:149473"/>
        <dbReference type="ChEBI" id="CHEBI:456216"/>
    </reaction>
</comment>
<sequence length="243" mass="25836">MSRGIFITGTDTGVGKTIVAATLARLLRMRGVDVGVMKPATSGCREEQGRLVSDDALLLCRAAACECDGDVAPYLLREPLAPSEAARIDGVRIEADRIRACYDRIAARHDFVIVEGAGGLMVPLADQLLATDLIKLLGLPLVVVARPNLGTVNHTLLTCFSAHKLGLTVVGVFVNNFPQSPDLAEQGAPGQIQALCGAPLLGVWPHRDEHDQFLAVEQLAFWLNEQPGTGDLLRKLGVGQATA</sequence>
<organism evidence="10 11">
    <name type="scientific">Pelobacter propionicus (strain DSM 2379 / NBRC 103807 / OttBd1)</name>
    <dbReference type="NCBI Taxonomy" id="338966"/>
    <lineage>
        <taxon>Bacteria</taxon>
        <taxon>Pseudomonadati</taxon>
        <taxon>Thermodesulfobacteriota</taxon>
        <taxon>Desulfuromonadia</taxon>
        <taxon>Desulfuromonadales</taxon>
        <taxon>Desulfuromonadaceae</taxon>
        <taxon>Pelobacter</taxon>
    </lineage>
</organism>
<dbReference type="STRING" id="338966.Ppro_1176"/>
<dbReference type="SUPFAM" id="SSF52540">
    <property type="entry name" value="P-loop containing nucleoside triphosphate hydrolases"/>
    <property type="match status" value="1"/>
</dbReference>
<dbReference type="Gene3D" id="3.40.50.300">
    <property type="entry name" value="P-loop containing nucleotide triphosphate hydrolases"/>
    <property type="match status" value="1"/>
</dbReference>
<comment type="caution">
    <text evidence="9">Lacks conserved residue(s) required for the propagation of feature annotation.</text>
</comment>
<dbReference type="RefSeq" id="WP_011735100.1">
    <property type="nucleotide sequence ID" value="NC_008609.1"/>
</dbReference>
<dbReference type="GO" id="GO:0004141">
    <property type="term" value="F:dethiobiotin synthase activity"/>
    <property type="evidence" value="ECO:0007669"/>
    <property type="project" value="UniProtKB-UniRule"/>
</dbReference>
<dbReference type="InterPro" id="IPR004472">
    <property type="entry name" value="DTB_synth_BioD"/>
</dbReference>
<feature type="binding site" evidence="9">
    <location>
        <position position="42"/>
    </location>
    <ligand>
        <name>substrate</name>
    </ligand>
</feature>
<evidence type="ECO:0000256" key="9">
    <source>
        <dbReference type="HAMAP-Rule" id="MF_00336"/>
    </source>
</evidence>
<evidence type="ECO:0000313" key="11">
    <source>
        <dbReference type="Proteomes" id="UP000006732"/>
    </source>
</evidence>
<dbReference type="GO" id="GO:0005829">
    <property type="term" value="C:cytosol"/>
    <property type="evidence" value="ECO:0007669"/>
    <property type="project" value="TreeGrafter"/>
</dbReference>
<dbReference type="Pfam" id="PF13500">
    <property type="entry name" value="AAA_26"/>
    <property type="match status" value="1"/>
</dbReference>
<evidence type="ECO:0000256" key="3">
    <source>
        <dbReference type="ARBA" id="ARBA00022723"/>
    </source>
</evidence>
<keyword evidence="7 9" id="KW-0460">Magnesium</keyword>
<evidence type="ECO:0000256" key="2">
    <source>
        <dbReference type="ARBA" id="ARBA00022598"/>
    </source>
</evidence>
<feature type="binding site" evidence="9">
    <location>
        <begin position="175"/>
        <end position="176"/>
    </location>
    <ligand>
        <name>ATP</name>
        <dbReference type="ChEBI" id="CHEBI:30616"/>
    </ligand>
</feature>
<dbReference type="NCBIfam" id="TIGR00347">
    <property type="entry name" value="bioD"/>
    <property type="match status" value="1"/>
</dbReference>
<feature type="binding site" evidence="9">
    <location>
        <begin position="13"/>
        <end position="18"/>
    </location>
    <ligand>
        <name>ATP</name>
        <dbReference type="ChEBI" id="CHEBI:30616"/>
    </ligand>
</feature>
<keyword evidence="6 9" id="KW-0067">ATP-binding</keyword>
<comment type="cofactor">
    <cofactor evidence="9">
        <name>Mg(2+)</name>
        <dbReference type="ChEBI" id="CHEBI:18420"/>
    </cofactor>
</comment>
<keyword evidence="1 9" id="KW-0963">Cytoplasm</keyword>
<comment type="similarity">
    <text evidence="9">Belongs to the dethiobiotin synthetase family.</text>
</comment>
<dbReference type="EC" id="6.3.3.3" evidence="9"/>
<evidence type="ECO:0000256" key="1">
    <source>
        <dbReference type="ARBA" id="ARBA00022490"/>
    </source>
</evidence>
<dbReference type="eggNOG" id="COG0132">
    <property type="taxonomic scope" value="Bacteria"/>
</dbReference>
<evidence type="ECO:0000256" key="5">
    <source>
        <dbReference type="ARBA" id="ARBA00022756"/>
    </source>
</evidence>
<keyword evidence="2 9" id="KW-0436">Ligase</keyword>
<comment type="subunit">
    <text evidence="9">Homodimer.</text>
</comment>
<evidence type="ECO:0000256" key="8">
    <source>
        <dbReference type="ARBA" id="ARBA00047386"/>
    </source>
</evidence>
<accession>A1AN78</accession>
<dbReference type="InterPro" id="IPR027417">
    <property type="entry name" value="P-loop_NTPase"/>
</dbReference>
<dbReference type="Proteomes" id="UP000006732">
    <property type="component" value="Chromosome"/>
</dbReference>
<feature type="active site" evidence="9">
    <location>
        <position position="38"/>
    </location>
</feature>
<reference evidence="10 11" key="1">
    <citation type="submission" date="2006-10" db="EMBL/GenBank/DDBJ databases">
        <title>Complete sequence of chromosome of Pelobacter propionicus DSM 2379.</title>
        <authorList>
            <consortium name="US DOE Joint Genome Institute"/>
            <person name="Copeland A."/>
            <person name="Lucas S."/>
            <person name="Lapidus A."/>
            <person name="Barry K."/>
            <person name="Detter J.C."/>
            <person name="Glavina del Rio T."/>
            <person name="Hammon N."/>
            <person name="Israni S."/>
            <person name="Dalin E."/>
            <person name="Tice H."/>
            <person name="Pitluck S."/>
            <person name="Saunders E."/>
            <person name="Brettin T."/>
            <person name="Bruce D."/>
            <person name="Han C."/>
            <person name="Tapia R."/>
            <person name="Schmutz J."/>
            <person name="Larimer F."/>
            <person name="Land M."/>
            <person name="Hauser L."/>
            <person name="Kyrpides N."/>
            <person name="Kim E."/>
            <person name="Lovley D."/>
            <person name="Richardson P."/>
        </authorList>
    </citation>
    <scope>NUCLEOTIDE SEQUENCE [LARGE SCALE GENOMIC DNA]</scope>
    <source>
        <strain evidence="11">DSM 2379 / NBRC 103807 / OttBd1</strain>
    </source>
</reference>
<keyword evidence="5 9" id="KW-0093">Biotin biosynthesis</keyword>
<evidence type="ECO:0000256" key="7">
    <source>
        <dbReference type="ARBA" id="ARBA00022842"/>
    </source>
</evidence>
<dbReference type="OrthoDB" id="9802097at2"/>
<dbReference type="GO" id="GO:0000287">
    <property type="term" value="F:magnesium ion binding"/>
    <property type="evidence" value="ECO:0007669"/>
    <property type="project" value="UniProtKB-UniRule"/>
</dbReference>
<feature type="binding site" evidence="9">
    <location>
        <position position="17"/>
    </location>
    <ligand>
        <name>Mg(2+)</name>
        <dbReference type="ChEBI" id="CHEBI:18420"/>
    </ligand>
</feature>
<dbReference type="EMBL" id="CP000482">
    <property type="protein sequence ID" value="ABK98798.1"/>
    <property type="molecule type" value="Genomic_DNA"/>
</dbReference>
<name>A1AN78_PELPD</name>
<dbReference type="CDD" id="cd03109">
    <property type="entry name" value="DTBS"/>
    <property type="match status" value="1"/>
</dbReference>
<evidence type="ECO:0000313" key="10">
    <source>
        <dbReference type="EMBL" id="ABK98798.1"/>
    </source>
</evidence>
<comment type="catalytic activity">
    <reaction evidence="9">
        <text>(7R,8S)-7,8-diammoniononanoate + CO2 + ATP = (4R,5S)-dethiobiotin + ADP + phosphate + 3 H(+)</text>
        <dbReference type="Rhea" id="RHEA:15805"/>
        <dbReference type="ChEBI" id="CHEBI:15378"/>
        <dbReference type="ChEBI" id="CHEBI:16526"/>
        <dbReference type="ChEBI" id="CHEBI:30616"/>
        <dbReference type="ChEBI" id="CHEBI:43474"/>
        <dbReference type="ChEBI" id="CHEBI:149469"/>
        <dbReference type="ChEBI" id="CHEBI:149473"/>
        <dbReference type="ChEBI" id="CHEBI:456216"/>
        <dbReference type="EC" id="6.3.3.3"/>
    </reaction>
</comment>
<dbReference type="UniPathway" id="UPA00078">
    <property type="reaction ID" value="UER00161"/>
</dbReference>
<protein>
    <recommendedName>
        <fullName evidence="9">ATP-dependent dethiobiotin synthetase BioD</fullName>
        <ecNumber evidence="9">6.3.3.3</ecNumber>
    </recommendedName>
    <alternativeName>
        <fullName evidence="9">DTB synthetase</fullName>
        <shortName evidence="9">DTBS</shortName>
    </alternativeName>
    <alternativeName>
        <fullName evidence="9">Dethiobiotin synthase</fullName>
    </alternativeName>
</protein>
<comment type="function">
    <text evidence="9">Catalyzes a mechanistically unusual reaction, the ATP-dependent insertion of CO2 between the N7 and N8 nitrogen atoms of 7,8-diaminopelargonic acid (DAPA, also called 7,8-diammoniononanoate) to form a ureido ring.</text>
</comment>
<dbReference type="PIRSF" id="PIRSF006755">
    <property type="entry name" value="DTB_synth"/>
    <property type="match status" value="1"/>
</dbReference>
<dbReference type="PANTHER" id="PTHR43210:SF2">
    <property type="entry name" value="ATP-DEPENDENT DETHIOBIOTIN SYNTHETASE BIOD 2"/>
    <property type="match status" value="1"/>
</dbReference>
<feature type="binding site" evidence="9">
    <location>
        <position position="115"/>
    </location>
    <ligand>
        <name>Mg(2+)</name>
        <dbReference type="ChEBI" id="CHEBI:18420"/>
    </ligand>
</feature>
<keyword evidence="3 9" id="KW-0479">Metal-binding</keyword>
<dbReference type="HAMAP" id="MF_00336">
    <property type="entry name" value="BioD"/>
    <property type="match status" value="1"/>
</dbReference>
<dbReference type="GO" id="GO:0009102">
    <property type="term" value="P:biotin biosynthetic process"/>
    <property type="evidence" value="ECO:0007669"/>
    <property type="project" value="UniProtKB-UniRule"/>
</dbReference>
<feature type="binding site" evidence="9">
    <location>
        <begin position="115"/>
        <end position="118"/>
    </location>
    <ligand>
        <name>ATP</name>
        <dbReference type="ChEBI" id="CHEBI:30616"/>
    </ligand>
</feature>
<keyword evidence="11" id="KW-1185">Reference proteome</keyword>
<feature type="binding site" evidence="9">
    <location>
        <position position="55"/>
    </location>
    <ligand>
        <name>ATP</name>
        <dbReference type="ChEBI" id="CHEBI:30616"/>
    </ligand>
</feature>
<evidence type="ECO:0000256" key="6">
    <source>
        <dbReference type="ARBA" id="ARBA00022840"/>
    </source>
</evidence>
<evidence type="ECO:0000256" key="4">
    <source>
        <dbReference type="ARBA" id="ARBA00022741"/>
    </source>
</evidence>
<dbReference type="KEGG" id="ppd:Ppro_1176"/>